<dbReference type="InterPro" id="IPR045729">
    <property type="entry name" value="DUF6083"/>
</dbReference>
<dbReference type="EMBL" id="CP163441">
    <property type="protein sequence ID" value="XDQ44956.1"/>
    <property type="molecule type" value="Genomic_DNA"/>
</dbReference>
<reference evidence="1" key="1">
    <citation type="submission" date="2024-07" db="EMBL/GenBank/DDBJ databases">
        <authorList>
            <person name="Yu S.T."/>
        </authorList>
    </citation>
    <scope>NUCLEOTIDE SEQUENCE</scope>
    <source>
        <strain evidence="1">R39</strain>
    </source>
</reference>
<accession>A0AB39QQK8</accession>
<proteinExistence type="predicted"/>
<name>A0AB39QQK8_9ACTN</name>
<dbReference type="RefSeq" id="WP_369223736.1">
    <property type="nucleotide sequence ID" value="NZ_CP163441.1"/>
</dbReference>
<gene>
    <name evidence="1" type="ORF">AB5J52_23350</name>
</gene>
<protein>
    <submittedName>
        <fullName evidence="1">DUF6083 domain-containing protein</fullName>
    </submittedName>
</protein>
<evidence type="ECO:0000313" key="1">
    <source>
        <dbReference type="EMBL" id="XDQ44956.1"/>
    </source>
</evidence>
<organism evidence="1">
    <name type="scientific">Streptomyces sp. R39</name>
    <dbReference type="NCBI Taxonomy" id="3238631"/>
    <lineage>
        <taxon>Bacteria</taxon>
        <taxon>Bacillati</taxon>
        <taxon>Actinomycetota</taxon>
        <taxon>Actinomycetes</taxon>
        <taxon>Kitasatosporales</taxon>
        <taxon>Streptomycetaceae</taxon>
        <taxon>Streptomyces</taxon>
    </lineage>
</organism>
<dbReference type="AlphaFoldDB" id="A0AB39QQK8"/>
<dbReference type="Pfam" id="PF19561">
    <property type="entry name" value="DUF6083"/>
    <property type="match status" value="1"/>
</dbReference>
<sequence length="179" mass="19860">MGATGDRDEHLCQRCGEAGPTIRSRGRVDLMAVLCDDCWNRLANDMAEKEGATAPPRPEFDPDDVTFVEPPTCRLCGADVRVYPTVYDRWVHLAMTDLPAKDVPRPFRWRLVEIKPPHSPVVIDIVAVRVRGIDPVPGELVTPAHQFLCAAEQAERSVVKRMRMDRGPSAFPGAFGGWA</sequence>